<dbReference type="OrthoDB" id="5678900at2"/>
<accession>A0A1X3DIX9</accession>
<proteinExistence type="predicted"/>
<protein>
    <submittedName>
        <fullName evidence="1">Uncharacterized protein</fullName>
    </submittedName>
</protein>
<dbReference type="EMBL" id="MTAB01000007">
    <property type="protein sequence ID" value="OSI23164.1"/>
    <property type="molecule type" value="Genomic_DNA"/>
</dbReference>
<evidence type="ECO:0000313" key="1">
    <source>
        <dbReference type="EMBL" id="OSI23164.1"/>
    </source>
</evidence>
<comment type="caution">
    <text evidence="1">The sequence shown here is derived from an EMBL/GenBank/DDBJ whole genome shotgun (WGS) entry which is preliminary data.</text>
</comment>
<evidence type="ECO:0000313" key="2">
    <source>
        <dbReference type="Proteomes" id="UP000193303"/>
    </source>
</evidence>
<dbReference type="Proteomes" id="UP000193303">
    <property type="component" value="Unassembled WGS sequence"/>
</dbReference>
<organism evidence="1 2">
    <name type="scientific">Neisseria dumasiana</name>
    <dbReference type="NCBI Taxonomy" id="1931275"/>
    <lineage>
        <taxon>Bacteria</taxon>
        <taxon>Pseudomonadati</taxon>
        <taxon>Pseudomonadota</taxon>
        <taxon>Betaproteobacteria</taxon>
        <taxon>Neisseriales</taxon>
        <taxon>Neisseriaceae</taxon>
        <taxon>Neisseria</taxon>
    </lineage>
</organism>
<name>A0A1X3DIX9_9NEIS</name>
<sequence length="166" mass="19355">MKVEIAKQMTPKNGQWNSQFFKDAQFLDRQESEALIDFIEKVTRDVELVGKNKPSWQDDFGKDLLGATRYQILNCWHYHSGPRYRRMKFPVNTKKLAFNPNGDTSPEVIHYQKIDENTIFVQAFSPQHEPFPTANYSPNPILDRTFEQKIAALEQVLSEMDQVDNS</sequence>
<reference evidence="2" key="1">
    <citation type="submission" date="2017-01" db="EMBL/GenBank/DDBJ databases">
        <authorList>
            <person name="Mah S.A."/>
            <person name="Swanson W.J."/>
            <person name="Moy G.W."/>
            <person name="Vacquier V.D."/>
        </authorList>
    </citation>
    <scope>NUCLEOTIDE SEQUENCE [LARGE SCALE GENOMIC DNA]</scope>
    <source>
        <strain evidence="2">124861</strain>
    </source>
</reference>
<dbReference type="RefSeq" id="WP_085358665.1">
    <property type="nucleotide sequence ID" value="NZ_MTAB01000007.1"/>
</dbReference>
<gene>
    <name evidence="1" type="ORF">BV912_04345</name>
</gene>
<dbReference type="AlphaFoldDB" id="A0A1X3DIX9"/>